<sequence>MTTYEIRDDPDDLPIICAPLAEAERRGSRRAARLGIEVLIYEMHPTRGERFIGAI</sequence>
<evidence type="ECO:0000313" key="1">
    <source>
        <dbReference type="EMBL" id="VDS09558.1"/>
    </source>
</evidence>
<reference evidence="1 2" key="1">
    <citation type="submission" date="2018-12" db="EMBL/GenBank/DDBJ databases">
        <authorList>
            <person name="Criscuolo A."/>
        </authorList>
    </citation>
    <scope>NUCLEOTIDE SEQUENCE [LARGE SCALE GENOMIC DNA]</scope>
    <source>
        <strain evidence="1">ACIP1116241</strain>
    </source>
</reference>
<evidence type="ECO:0000313" key="2">
    <source>
        <dbReference type="Proteomes" id="UP000270743"/>
    </source>
</evidence>
<proteinExistence type="predicted"/>
<name>A0A447IQ17_9RHOB</name>
<keyword evidence="2" id="KW-1185">Reference proteome</keyword>
<dbReference type="AlphaFoldDB" id="A0A447IQ17"/>
<organism evidence="1 2">
    <name type="scientific">Paracoccus haematequi</name>
    <dbReference type="NCBI Taxonomy" id="2491866"/>
    <lineage>
        <taxon>Bacteria</taxon>
        <taxon>Pseudomonadati</taxon>
        <taxon>Pseudomonadota</taxon>
        <taxon>Alphaproteobacteria</taxon>
        <taxon>Rhodobacterales</taxon>
        <taxon>Paracoccaceae</taxon>
        <taxon>Paracoccus</taxon>
    </lineage>
</organism>
<dbReference type="Proteomes" id="UP000270743">
    <property type="component" value="Unassembled WGS sequence"/>
</dbReference>
<dbReference type="EMBL" id="UZWE01000037">
    <property type="protein sequence ID" value="VDS09558.1"/>
    <property type="molecule type" value="Genomic_DNA"/>
</dbReference>
<protein>
    <submittedName>
        <fullName evidence="1">Uncharacterized protein</fullName>
    </submittedName>
</protein>
<accession>A0A447IQ17</accession>
<gene>
    <name evidence="1" type="ORF">PARHAE_02761</name>
</gene>
<dbReference type="RefSeq" id="WP_164555256.1">
    <property type="nucleotide sequence ID" value="NZ_UZWE01000037.1"/>
</dbReference>